<accession>A0A8J3M3K6</accession>
<keyword evidence="2" id="KW-0812">Transmembrane</keyword>
<keyword evidence="2" id="KW-0472">Membrane</keyword>
<reference evidence="4 5" key="1">
    <citation type="submission" date="2021-01" db="EMBL/GenBank/DDBJ databases">
        <title>Whole genome shotgun sequence of Planotetraspora kaengkrachanensis NBRC 104272.</title>
        <authorList>
            <person name="Komaki H."/>
            <person name="Tamura T."/>
        </authorList>
    </citation>
    <scope>NUCLEOTIDE SEQUENCE [LARGE SCALE GENOMIC DNA]</scope>
    <source>
        <strain evidence="4 5">NBRC 104272</strain>
    </source>
</reference>
<protein>
    <recommendedName>
        <fullName evidence="3">DUF4082 domain-containing protein</fullName>
    </recommendedName>
</protein>
<keyword evidence="2" id="KW-1133">Transmembrane helix</keyword>
<sequence>MAHSHSSRHDFGEDRSPRRRARVITASVLAVVLAGAASYAVWQTATGGTEPTKANGPAVADGSVVAAPVVTPKMKEVSFWKPAAKMNVPRHADDVPLELGTRFTVSRNGWVAGIRFYKASGEEGRHTGSLWDADGNRLAKVTFTDETATGWQEATFDEPAMVAKGNVYTVSYHTENGVYVGRPRATSLRSGPLSSEADKTGVYRYGKGGGFPTQWNPKNYNYYVDVIYRWLDGGPEPTPTPVKPKPTPRKSPSKSPSPSPKPPLEAQGSTGNCPAFPTPTCTGVPAGKKLKTLASNMTGDTYRVTRRGTVLDGVHVTGTLLITAADVVVRNSLIDGDVKNEYDRKIYPFTISDSTIGPESGCDSTPGLWNAQFTATGLHIRNHVDGVSVAGDNVKISDSFLKLCSHSGDHSDGIQTVGRGDGLIFDHNTVDQSDAPDHTAPVFLVDSSTGVSVTNNLLIGGTYTIRLRASDGTVAKNNLVVNKSWDYGPSDSDCGNTTWSGNKLVTIDSRYRVTSTIGSLPCEG</sequence>
<dbReference type="InterPro" id="IPR025141">
    <property type="entry name" value="DUF4082"/>
</dbReference>
<proteinExistence type="predicted"/>
<evidence type="ECO:0000313" key="5">
    <source>
        <dbReference type="Proteomes" id="UP000630097"/>
    </source>
</evidence>
<evidence type="ECO:0000313" key="4">
    <source>
        <dbReference type="EMBL" id="GIG78426.1"/>
    </source>
</evidence>
<feature type="domain" description="DUF4082" evidence="3">
    <location>
        <begin position="88"/>
        <end position="224"/>
    </location>
</feature>
<feature type="region of interest" description="Disordered" evidence="1">
    <location>
        <begin position="235"/>
        <end position="277"/>
    </location>
</feature>
<dbReference type="Proteomes" id="UP000630097">
    <property type="component" value="Unassembled WGS sequence"/>
</dbReference>
<evidence type="ECO:0000256" key="1">
    <source>
        <dbReference type="SAM" id="MobiDB-lite"/>
    </source>
</evidence>
<feature type="transmembrane region" description="Helical" evidence="2">
    <location>
        <begin position="21"/>
        <end position="42"/>
    </location>
</feature>
<dbReference type="SUPFAM" id="SSF51126">
    <property type="entry name" value="Pectin lyase-like"/>
    <property type="match status" value="1"/>
</dbReference>
<name>A0A8J3M3K6_9ACTN</name>
<dbReference type="EMBL" id="BONV01000004">
    <property type="protein sequence ID" value="GIG78426.1"/>
    <property type="molecule type" value="Genomic_DNA"/>
</dbReference>
<keyword evidence="5" id="KW-1185">Reference proteome</keyword>
<gene>
    <name evidence="4" type="ORF">Pka01_15530</name>
</gene>
<dbReference type="Pfam" id="PF13313">
    <property type="entry name" value="DUF4082"/>
    <property type="match status" value="1"/>
</dbReference>
<evidence type="ECO:0000259" key="3">
    <source>
        <dbReference type="Pfam" id="PF13313"/>
    </source>
</evidence>
<feature type="compositionally biased region" description="Pro residues" evidence="1">
    <location>
        <begin position="236"/>
        <end position="245"/>
    </location>
</feature>
<dbReference type="AlphaFoldDB" id="A0A8J3M3K6"/>
<evidence type="ECO:0000256" key="2">
    <source>
        <dbReference type="SAM" id="Phobius"/>
    </source>
</evidence>
<comment type="caution">
    <text evidence="4">The sequence shown here is derived from an EMBL/GenBank/DDBJ whole genome shotgun (WGS) entry which is preliminary data.</text>
</comment>
<dbReference type="InterPro" id="IPR011050">
    <property type="entry name" value="Pectin_lyase_fold/virulence"/>
</dbReference>
<organism evidence="4 5">
    <name type="scientific">Planotetraspora kaengkrachanensis</name>
    <dbReference type="NCBI Taxonomy" id="575193"/>
    <lineage>
        <taxon>Bacteria</taxon>
        <taxon>Bacillati</taxon>
        <taxon>Actinomycetota</taxon>
        <taxon>Actinomycetes</taxon>
        <taxon>Streptosporangiales</taxon>
        <taxon>Streptosporangiaceae</taxon>
        <taxon>Planotetraspora</taxon>
    </lineage>
</organism>
<dbReference type="RefSeq" id="WP_203881895.1">
    <property type="nucleotide sequence ID" value="NZ_BAABHH010000006.1"/>
</dbReference>